<dbReference type="Gene3D" id="1.25.40.20">
    <property type="entry name" value="Ankyrin repeat-containing domain"/>
    <property type="match status" value="3"/>
</dbReference>
<dbReference type="PROSITE" id="PS50297">
    <property type="entry name" value="ANK_REP_REGION"/>
    <property type="match status" value="4"/>
</dbReference>
<dbReference type="SUPFAM" id="SSF48403">
    <property type="entry name" value="Ankyrin repeat"/>
    <property type="match status" value="1"/>
</dbReference>
<dbReference type="InterPro" id="IPR002110">
    <property type="entry name" value="Ankyrin_rpt"/>
</dbReference>
<feature type="non-terminal residue" evidence="1">
    <location>
        <position position="1"/>
    </location>
</feature>
<reference evidence="1" key="1">
    <citation type="submission" date="2018-05" db="EMBL/GenBank/DDBJ databases">
        <authorList>
            <person name="Lanie J.A."/>
            <person name="Ng W.-L."/>
            <person name="Kazmierczak K.M."/>
            <person name="Andrzejewski T.M."/>
            <person name="Davidsen T.M."/>
            <person name="Wayne K.J."/>
            <person name="Tettelin H."/>
            <person name="Glass J.I."/>
            <person name="Rusch D."/>
            <person name="Podicherti R."/>
            <person name="Tsui H.-C.T."/>
            <person name="Winkler M.E."/>
        </authorList>
    </citation>
    <scope>NUCLEOTIDE SEQUENCE</scope>
</reference>
<proteinExistence type="predicted"/>
<evidence type="ECO:0000313" key="1">
    <source>
        <dbReference type="EMBL" id="SVE31699.1"/>
    </source>
</evidence>
<dbReference type="EMBL" id="UINC01208916">
    <property type="protein sequence ID" value="SVE31699.1"/>
    <property type="molecule type" value="Genomic_DNA"/>
</dbReference>
<dbReference type="InterPro" id="IPR036770">
    <property type="entry name" value="Ankyrin_rpt-contain_sf"/>
</dbReference>
<accession>A0A383CI01</accession>
<dbReference type="Pfam" id="PF00023">
    <property type="entry name" value="Ank"/>
    <property type="match status" value="2"/>
</dbReference>
<dbReference type="SMART" id="SM00248">
    <property type="entry name" value="ANK"/>
    <property type="match status" value="6"/>
</dbReference>
<dbReference type="PROSITE" id="PS50088">
    <property type="entry name" value="ANK_REPEAT"/>
    <property type="match status" value="4"/>
</dbReference>
<name>A0A383CI01_9ZZZZ</name>
<organism evidence="1">
    <name type="scientific">marine metagenome</name>
    <dbReference type="NCBI Taxonomy" id="408172"/>
    <lineage>
        <taxon>unclassified sequences</taxon>
        <taxon>metagenomes</taxon>
        <taxon>ecological metagenomes</taxon>
    </lineage>
</organism>
<dbReference type="InterPro" id="IPR042334">
    <property type="entry name" value="ANKRD31"/>
</dbReference>
<dbReference type="PRINTS" id="PR01415">
    <property type="entry name" value="ANKYRIN"/>
</dbReference>
<sequence length="237" mass="25292">ADMNAKDEDGLAPLHYSARADHKEIVELLINNGADVNVRSTANLTPLDLSSGGVADLIRKQGGKTSKELIALSKAARTGNIAEVKKHLAAGADVNAKDMYGDTPLHDAVKRGHREVVELLITNGADMNMQDGNGRTPLYPATALDHREIVAILIAKGADVNVKDDDGSTPLHKAAGLGRKEIVELLIAEDADLNAKTYSSQTPLDRAVLWAKDKPEIAVFLRKHGGKTGEELKAEGK</sequence>
<dbReference type="Pfam" id="PF12796">
    <property type="entry name" value="Ank_2"/>
    <property type="match status" value="1"/>
</dbReference>
<dbReference type="PANTHER" id="PTHR24176:SF14">
    <property type="entry name" value="ANKYRIN REPEAT DOMAIN-CONTAINING PROTEIN 31"/>
    <property type="match status" value="1"/>
</dbReference>
<gene>
    <name evidence="1" type="ORF">METZ01_LOCUS484553</name>
</gene>
<protein>
    <submittedName>
        <fullName evidence="1">Uncharacterized protein</fullName>
    </submittedName>
</protein>
<dbReference type="AlphaFoldDB" id="A0A383CI01"/>
<dbReference type="PANTHER" id="PTHR24176">
    <property type="entry name" value="ANKYRIN REPEAT DOMAIN-CONTAINING PROTEIN 31-RELATED"/>
    <property type="match status" value="1"/>
</dbReference>